<dbReference type="Proteomes" id="UP001432322">
    <property type="component" value="Unassembled WGS sequence"/>
</dbReference>
<evidence type="ECO:0000256" key="1">
    <source>
        <dbReference type="PROSITE-ProRule" id="PRU01005"/>
    </source>
</evidence>
<dbReference type="PROSITE" id="PS51670">
    <property type="entry name" value="SHKT"/>
    <property type="match status" value="2"/>
</dbReference>
<feature type="domain" description="ShKT" evidence="3">
    <location>
        <begin position="186"/>
        <end position="220"/>
    </location>
</feature>
<dbReference type="Gene3D" id="1.10.10.1940">
    <property type="match status" value="1"/>
</dbReference>
<evidence type="ECO:0000313" key="5">
    <source>
        <dbReference type="Proteomes" id="UP001432322"/>
    </source>
</evidence>
<dbReference type="AlphaFoldDB" id="A0AAV5VDY9"/>
<feature type="disulfide bond" evidence="1">
    <location>
        <begin position="186"/>
        <end position="220"/>
    </location>
</feature>
<protein>
    <recommendedName>
        <fullName evidence="3">ShKT domain-containing protein</fullName>
    </recommendedName>
</protein>
<feature type="domain" description="ShKT" evidence="3">
    <location>
        <begin position="1"/>
        <end position="13"/>
    </location>
</feature>
<accession>A0AAV5VDY9</accession>
<dbReference type="PANTHER" id="PTHR21724:SF94">
    <property type="entry name" value="SHKT DOMAIN-CONTAINING PROTEIN"/>
    <property type="match status" value="1"/>
</dbReference>
<evidence type="ECO:0000313" key="4">
    <source>
        <dbReference type="EMBL" id="GMT17629.1"/>
    </source>
</evidence>
<dbReference type="InterPro" id="IPR003582">
    <property type="entry name" value="ShKT_dom"/>
</dbReference>
<sequence length="262" mass="29392">MMESDCAATCGFCNRTESIAAGPVTNPANLTVLLPAGYGNNTVVIDRPTTTANQTTFPIFQGATQINNAPVKQSNVSHDEPPKYGRGTVPLRGKRPVVPEQKTNDELFGNSVFPEISTAEPDELPVSLVKTVIKGTCFDEYMYCREFVALCVHPTFSYTMAKRCALTCDRCEDVRMEEELITSKNCTDIFDNCDEHKHMCNAERYKYLLEEKCAKTCGYCKPACRDRHPNCRQFKRDGFCVDGLYTVEERQYLCGDSCQMCN</sequence>
<feature type="region of interest" description="Disordered" evidence="2">
    <location>
        <begin position="71"/>
        <end position="96"/>
    </location>
</feature>
<reference evidence="4" key="1">
    <citation type="submission" date="2023-10" db="EMBL/GenBank/DDBJ databases">
        <title>Genome assembly of Pristionchus species.</title>
        <authorList>
            <person name="Yoshida K."/>
            <person name="Sommer R.J."/>
        </authorList>
    </citation>
    <scope>NUCLEOTIDE SEQUENCE</scope>
    <source>
        <strain evidence="4">RS5133</strain>
    </source>
</reference>
<proteinExistence type="predicted"/>
<keyword evidence="5" id="KW-1185">Reference proteome</keyword>
<dbReference type="EMBL" id="BTSY01000003">
    <property type="protein sequence ID" value="GMT17629.1"/>
    <property type="molecule type" value="Genomic_DNA"/>
</dbReference>
<gene>
    <name evidence="4" type="ORF">PFISCL1PPCAC_8926</name>
</gene>
<organism evidence="4 5">
    <name type="scientific">Pristionchus fissidentatus</name>
    <dbReference type="NCBI Taxonomy" id="1538716"/>
    <lineage>
        <taxon>Eukaryota</taxon>
        <taxon>Metazoa</taxon>
        <taxon>Ecdysozoa</taxon>
        <taxon>Nematoda</taxon>
        <taxon>Chromadorea</taxon>
        <taxon>Rhabditida</taxon>
        <taxon>Rhabditina</taxon>
        <taxon>Diplogasteromorpha</taxon>
        <taxon>Diplogasteroidea</taxon>
        <taxon>Neodiplogasteridae</taxon>
        <taxon>Pristionchus</taxon>
    </lineage>
</organism>
<evidence type="ECO:0000259" key="3">
    <source>
        <dbReference type="PROSITE" id="PS51670"/>
    </source>
</evidence>
<dbReference type="Pfam" id="PF01549">
    <property type="entry name" value="ShK"/>
    <property type="match status" value="4"/>
</dbReference>
<name>A0AAV5VDY9_9BILA</name>
<evidence type="ECO:0000256" key="2">
    <source>
        <dbReference type="SAM" id="MobiDB-lite"/>
    </source>
</evidence>
<comment type="caution">
    <text evidence="4">The sequence shown here is derived from an EMBL/GenBank/DDBJ whole genome shotgun (WGS) entry which is preliminary data.</text>
</comment>
<dbReference type="SMART" id="SM00254">
    <property type="entry name" value="ShKT"/>
    <property type="match status" value="3"/>
</dbReference>
<keyword evidence="1" id="KW-1015">Disulfide bond</keyword>
<comment type="caution">
    <text evidence="1">Lacks conserved residue(s) required for the propagation of feature annotation.</text>
</comment>
<dbReference type="PANTHER" id="PTHR21724">
    <property type="entry name" value="SHKT DOMAIN-CONTAINING PROTEIN"/>
    <property type="match status" value="1"/>
</dbReference>